<dbReference type="GO" id="GO:0016491">
    <property type="term" value="F:oxidoreductase activity"/>
    <property type="evidence" value="ECO:0007669"/>
    <property type="project" value="InterPro"/>
</dbReference>
<dbReference type="EMBL" id="LR796274">
    <property type="protein sequence ID" value="CAB4133698.1"/>
    <property type="molecule type" value="Genomic_DNA"/>
</dbReference>
<comment type="similarity">
    <text evidence="6">Belongs to the radical SAM superfamily. Anaerobic sulfatase-maturating enzyme family.</text>
</comment>
<name>A0A6J5LG68_9CAUD</name>
<dbReference type="CDD" id="cd21109">
    <property type="entry name" value="SPASM"/>
    <property type="match status" value="1"/>
</dbReference>
<feature type="domain" description="Radical SAM core" evidence="7">
    <location>
        <begin position="193"/>
        <end position="358"/>
    </location>
</feature>
<dbReference type="NCBIfam" id="NF033640">
    <property type="entry name" value="N_Twi_rSAM"/>
    <property type="match status" value="1"/>
</dbReference>
<dbReference type="InterPro" id="IPR023885">
    <property type="entry name" value="4Fe4S-binding_SPASM_dom"/>
</dbReference>
<dbReference type="Pfam" id="PF13186">
    <property type="entry name" value="SPASM"/>
    <property type="match status" value="1"/>
</dbReference>
<dbReference type="InterPro" id="IPR013785">
    <property type="entry name" value="Aldolase_TIM"/>
</dbReference>
<proteinExistence type="inferred from homology"/>
<evidence type="ECO:0000313" key="9">
    <source>
        <dbReference type="EMBL" id="CAB4133698.1"/>
    </source>
</evidence>
<dbReference type="PANTHER" id="PTHR43273">
    <property type="entry name" value="ANAEROBIC SULFATASE-MATURATING ENZYME HOMOLOG ASLB-RELATED"/>
    <property type="match status" value="1"/>
</dbReference>
<gene>
    <name evidence="9" type="ORF">UFOVP257_420</name>
</gene>
<keyword evidence="3" id="KW-0479">Metal-binding</keyword>
<evidence type="ECO:0000259" key="8">
    <source>
        <dbReference type="Pfam" id="PF13186"/>
    </source>
</evidence>
<evidence type="ECO:0000256" key="1">
    <source>
        <dbReference type="ARBA" id="ARBA00001966"/>
    </source>
</evidence>
<reference evidence="9" key="1">
    <citation type="submission" date="2020-04" db="EMBL/GenBank/DDBJ databases">
        <authorList>
            <person name="Chiriac C."/>
            <person name="Salcher M."/>
            <person name="Ghai R."/>
            <person name="Kavagutti S V."/>
        </authorList>
    </citation>
    <scope>NUCLEOTIDE SEQUENCE</scope>
</reference>
<keyword evidence="5" id="KW-0411">Iron-sulfur</keyword>
<dbReference type="SFLD" id="SFLDS00029">
    <property type="entry name" value="Radical_SAM"/>
    <property type="match status" value="1"/>
</dbReference>
<dbReference type="InterPro" id="IPR007197">
    <property type="entry name" value="rSAM"/>
</dbReference>
<evidence type="ECO:0000259" key="7">
    <source>
        <dbReference type="Pfam" id="PF04055"/>
    </source>
</evidence>
<accession>A0A6J5LG68</accession>
<keyword evidence="4" id="KW-0408">Iron</keyword>
<dbReference type="InterPro" id="IPR058240">
    <property type="entry name" value="rSAM_sf"/>
</dbReference>
<dbReference type="Pfam" id="PF04055">
    <property type="entry name" value="Radical_SAM"/>
    <property type="match status" value="1"/>
</dbReference>
<dbReference type="InterPro" id="IPR023867">
    <property type="entry name" value="Sulphatase_maturase_rSAM"/>
</dbReference>
<dbReference type="GO" id="GO:0051536">
    <property type="term" value="F:iron-sulfur cluster binding"/>
    <property type="evidence" value="ECO:0007669"/>
    <property type="project" value="UniProtKB-KW"/>
</dbReference>
<evidence type="ECO:0000256" key="3">
    <source>
        <dbReference type="ARBA" id="ARBA00022723"/>
    </source>
</evidence>
<comment type="cofactor">
    <cofactor evidence="1">
        <name>[4Fe-4S] cluster</name>
        <dbReference type="ChEBI" id="CHEBI:49883"/>
    </cofactor>
</comment>
<dbReference type="PANTHER" id="PTHR43273:SF3">
    <property type="entry name" value="ANAEROBIC SULFATASE-MATURATING ENZYME HOMOLOG ASLB-RELATED"/>
    <property type="match status" value="1"/>
</dbReference>
<protein>
    <submittedName>
        <fullName evidence="9">4Fe4S-binding SPASM domain containing protein</fullName>
    </submittedName>
</protein>
<organism evidence="9">
    <name type="scientific">uncultured Caudovirales phage</name>
    <dbReference type="NCBI Taxonomy" id="2100421"/>
    <lineage>
        <taxon>Viruses</taxon>
        <taxon>Duplodnaviria</taxon>
        <taxon>Heunggongvirae</taxon>
        <taxon>Uroviricota</taxon>
        <taxon>Caudoviricetes</taxon>
        <taxon>Peduoviridae</taxon>
        <taxon>Maltschvirus</taxon>
        <taxon>Maltschvirus maltsch</taxon>
    </lineage>
</organism>
<dbReference type="SUPFAM" id="SSF102114">
    <property type="entry name" value="Radical SAM enzymes"/>
    <property type="match status" value="2"/>
</dbReference>
<dbReference type="GO" id="GO:0046872">
    <property type="term" value="F:metal ion binding"/>
    <property type="evidence" value="ECO:0007669"/>
    <property type="project" value="UniProtKB-KW"/>
</dbReference>
<keyword evidence="2" id="KW-0949">S-adenosyl-L-methionine</keyword>
<evidence type="ECO:0000256" key="6">
    <source>
        <dbReference type="ARBA" id="ARBA00023601"/>
    </source>
</evidence>
<evidence type="ECO:0000256" key="5">
    <source>
        <dbReference type="ARBA" id="ARBA00023014"/>
    </source>
</evidence>
<evidence type="ECO:0000256" key="4">
    <source>
        <dbReference type="ARBA" id="ARBA00023004"/>
    </source>
</evidence>
<feature type="domain" description="4Fe4S-binding SPASM" evidence="8">
    <location>
        <begin position="84"/>
        <end position="147"/>
    </location>
</feature>
<evidence type="ECO:0000256" key="2">
    <source>
        <dbReference type="ARBA" id="ARBA00022691"/>
    </source>
</evidence>
<dbReference type="Gene3D" id="3.20.20.70">
    <property type="entry name" value="Aldolase class I"/>
    <property type="match status" value="2"/>
</dbReference>
<sequence>MNNKLQKNFYEKHAGVSWPSYDDYIADVDITDEFIKNEISHLEDSKEHIYKNNYDYLSLMPLYGKNKQFTEDQMYKLTKSKTFCMMPWAHMHAFPDGRAYPCCLSDYWHPVGDLRKHTMEEVWNQTPYKTMRQNMLSDKPCKECTKCYEQEEHGAFSMRNDSNRNYGHHISEINKTHEDGTNPEFKIRYWDVRFSNLCNFSCRSCGPIFSSNWYNDHVKLYNRKPDVLGRDMSRVEYTAGDEEAMLAQMLPHIPYLEQVYFAGGEPLIMKEHYFMLEKLIEHNKTDVRIQYNTNFSELRYKDKHVFDYWKHFKNISVGASLDASGARAELMRKGTDWKQTLENRQRMKDEVPHVDFYVSATVSSMNVLHVLDFHREWVELELIDAKDFNINLCQSPEWYRPNIFPKWFKEKVIKPKYEEHIAWLEPQDKLQRATNGFKSLLSFIMSDSTTRDVQVHECEYNTVKGSDWSSWEDFSSGKKTGIPDIDLEIEEFVKSIKDTKNFKEFEKQIEKLDVVRNKNFWETFPELKELHGVT</sequence>